<dbReference type="Gene3D" id="2.115.10.20">
    <property type="entry name" value="Glycosyl hydrolase domain, family 43"/>
    <property type="match status" value="1"/>
</dbReference>
<evidence type="ECO:0000313" key="2">
    <source>
        <dbReference type="Proteomes" id="UP000615455"/>
    </source>
</evidence>
<accession>A0ABQ1EPA3</accession>
<organism evidence="1 2">
    <name type="scientific">Paenibacillus marchantiophytorum</name>
    <dbReference type="NCBI Taxonomy" id="1619310"/>
    <lineage>
        <taxon>Bacteria</taxon>
        <taxon>Bacillati</taxon>
        <taxon>Bacillota</taxon>
        <taxon>Bacilli</taxon>
        <taxon>Bacillales</taxon>
        <taxon>Paenibacillaceae</taxon>
        <taxon>Paenibacillus</taxon>
    </lineage>
</organism>
<keyword evidence="2" id="KW-1185">Reference proteome</keyword>
<protein>
    <submittedName>
        <fullName evidence="1">Sucrase</fullName>
    </submittedName>
</protein>
<reference evidence="2" key="1">
    <citation type="journal article" date="2019" name="Int. J. Syst. Evol. Microbiol.">
        <title>The Global Catalogue of Microorganisms (GCM) 10K type strain sequencing project: providing services to taxonomists for standard genome sequencing and annotation.</title>
        <authorList>
            <consortium name="The Broad Institute Genomics Platform"/>
            <consortium name="The Broad Institute Genome Sequencing Center for Infectious Disease"/>
            <person name="Wu L."/>
            <person name="Ma J."/>
        </authorList>
    </citation>
    <scope>NUCLEOTIDE SEQUENCE [LARGE SCALE GENOMIC DNA]</scope>
    <source>
        <strain evidence="2">CGMCC 1.15043</strain>
    </source>
</reference>
<gene>
    <name evidence="1" type="ORF">GCM10008018_26760</name>
</gene>
<proteinExistence type="predicted"/>
<dbReference type="InterPro" id="IPR023296">
    <property type="entry name" value="Glyco_hydro_beta-prop_sf"/>
</dbReference>
<dbReference type="CDD" id="cd08994">
    <property type="entry name" value="GH43_62_32_68_117_130-like"/>
    <property type="match status" value="1"/>
</dbReference>
<evidence type="ECO:0000313" key="1">
    <source>
        <dbReference type="EMBL" id="GFZ79839.1"/>
    </source>
</evidence>
<comment type="caution">
    <text evidence="1">The sequence shown here is derived from an EMBL/GenBank/DDBJ whole genome shotgun (WGS) entry which is preliminary data.</text>
</comment>
<name>A0ABQ1EPA3_9BACL</name>
<dbReference type="SUPFAM" id="SSF75005">
    <property type="entry name" value="Arabinanase/levansucrase/invertase"/>
    <property type="match status" value="2"/>
</dbReference>
<dbReference type="RefSeq" id="WP_189012265.1">
    <property type="nucleotide sequence ID" value="NZ_BMHE01000011.1"/>
</dbReference>
<dbReference type="Proteomes" id="UP000615455">
    <property type="component" value="Unassembled WGS sequence"/>
</dbReference>
<sequence length="340" mass="37891">MTKNLYGKLLPAPRNGGFQMTDYWVWCGSVVQGEDGQFHMFASRWPKHLPMHPGWLVHSEVVRAVAAAPEGPYEFAEVVLPARGAEYWDGRSTHNPHIVKHGDKYLLYYMGTTYPFPDVLPGEAYGLDDPRCIVARANKRIGLAIADHVEGPWERLDSPILGVRPGKFDSYLTSNPAPCVHEDGSVLLIYKSRAYKGHTYSDMALGAARADLYRGPYRVISEEPLFPPADVHLEDPFIWQTENGYAMIAKDMKGNVGGERHGGIQAYSSDGLSWHIAAHPKAYSRLITWSDGTTKQMGNFERPFLLFQEGRPTHLFAATADGEGNFGGRNTWNMVIPIGD</sequence>
<dbReference type="EMBL" id="BMHE01000011">
    <property type="protein sequence ID" value="GFZ79839.1"/>
    <property type="molecule type" value="Genomic_DNA"/>
</dbReference>